<dbReference type="OMA" id="KAWGEHA"/>
<dbReference type="PROSITE" id="PS50082">
    <property type="entry name" value="WD_REPEATS_2"/>
    <property type="match status" value="1"/>
</dbReference>
<keyword evidence="3" id="KW-1185">Reference proteome</keyword>
<organism evidence="2 3">
    <name type="scientific">Paramecium octaurelia</name>
    <dbReference type="NCBI Taxonomy" id="43137"/>
    <lineage>
        <taxon>Eukaryota</taxon>
        <taxon>Sar</taxon>
        <taxon>Alveolata</taxon>
        <taxon>Ciliophora</taxon>
        <taxon>Intramacronucleata</taxon>
        <taxon>Oligohymenophorea</taxon>
        <taxon>Peniculida</taxon>
        <taxon>Parameciidae</taxon>
        <taxon>Paramecium</taxon>
    </lineage>
</organism>
<evidence type="ECO:0000313" key="2">
    <source>
        <dbReference type="EMBL" id="CAD8192927.1"/>
    </source>
</evidence>
<dbReference type="PANTHER" id="PTHR19920">
    <property type="entry name" value="WD40 PROTEIN CIAO1"/>
    <property type="match status" value="1"/>
</dbReference>
<dbReference type="InterPro" id="IPR001680">
    <property type="entry name" value="WD40_rpt"/>
</dbReference>
<evidence type="ECO:0000313" key="3">
    <source>
        <dbReference type="Proteomes" id="UP000683925"/>
    </source>
</evidence>
<reference evidence="2" key="1">
    <citation type="submission" date="2021-01" db="EMBL/GenBank/DDBJ databases">
        <authorList>
            <consortium name="Genoscope - CEA"/>
            <person name="William W."/>
        </authorList>
    </citation>
    <scope>NUCLEOTIDE SEQUENCE</scope>
</reference>
<gene>
    <name evidence="2" type="ORF">POCTA_138.1.T1030124</name>
</gene>
<dbReference type="EMBL" id="CAJJDP010000103">
    <property type="protein sequence ID" value="CAD8192927.1"/>
    <property type="molecule type" value="Genomic_DNA"/>
</dbReference>
<proteinExistence type="predicted"/>
<evidence type="ECO:0008006" key="4">
    <source>
        <dbReference type="Google" id="ProtNLM"/>
    </source>
</evidence>
<name>A0A8S1WVR4_PAROT</name>
<sequence length="626" mass="74258">MDQVLQKIQLNLKEVWMPRKYKEAETIVYNLVSLKQELQILRNQFMDKLHQSLLVIDEIVEQIQIQLGFLNMNIDLNQNKEIVHPKQLKELIISQESIHNTKVGNKFTKLLTIWNQDFLKSFENKMKQISEKSSDCDFELCFNSTCKPGNGNVKICDEHYEQIYYVRTSKSTIFQNRLACESCKKPDQNYIKLEEFEKAWGEHARLTLGKFNNHQNNLSHQWKKILQQTEEFNKFIYKSINLKNDTLSQQMTLMQKNWSSLSQVELNDIACNYDQQQNALIYEEIERESMTKENQIKQVISLYQKFLENFNHFEFELQNSIKQDKCTSFAFSLDSSVMVAGLDSKIKVFQFKEGELTEKQQLTEHKGCVRCLYFMKKTKQFISGCSQDNLIIIWSWDDQRQWYCDQKLNGHTNYVIGGLIMNKEEDLIISGSDDKTIKFWAKSNNKWSLKQTLNDHEHEIKSISLNDSGNQLVSCSTKNEIIVFKCNKEQQWMKNQLIQVDQEGYSLYFLKDTLFTFLFQKQNLMQIYELDRLQQKFILTRQINIRSGNNRIDYFPQQYNKEKQILLIKVGKTINIIKAIDHQEFIPVQYIENSDNQLYGAMTNDSQYLVTWESKDNSIKIRKYKE</sequence>
<evidence type="ECO:0000256" key="1">
    <source>
        <dbReference type="PROSITE-ProRule" id="PRU00221"/>
    </source>
</evidence>
<dbReference type="Pfam" id="PF00400">
    <property type="entry name" value="WD40"/>
    <property type="match status" value="3"/>
</dbReference>
<accession>A0A8S1WVR4</accession>
<dbReference type="GO" id="GO:0016226">
    <property type="term" value="P:iron-sulfur cluster assembly"/>
    <property type="evidence" value="ECO:0007669"/>
    <property type="project" value="TreeGrafter"/>
</dbReference>
<comment type="caution">
    <text evidence="2">The sequence shown here is derived from an EMBL/GenBank/DDBJ whole genome shotgun (WGS) entry which is preliminary data.</text>
</comment>
<dbReference type="PANTHER" id="PTHR19920:SF0">
    <property type="entry name" value="CYTOSOLIC IRON-SULFUR PROTEIN ASSEMBLY PROTEIN CIAO1-RELATED"/>
    <property type="match status" value="1"/>
</dbReference>
<dbReference type="AlphaFoldDB" id="A0A8S1WVR4"/>
<keyword evidence="1" id="KW-0853">WD repeat</keyword>
<dbReference type="Proteomes" id="UP000683925">
    <property type="component" value="Unassembled WGS sequence"/>
</dbReference>
<dbReference type="GO" id="GO:0097361">
    <property type="term" value="C:cytosolic [4Fe-4S] assembly targeting complex"/>
    <property type="evidence" value="ECO:0007669"/>
    <property type="project" value="TreeGrafter"/>
</dbReference>
<dbReference type="SMART" id="SM00320">
    <property type="entry name" value="WD40"/>
    <property type="match status" value="4"/>
</dbReference>
<protein>
    <recommendedName>
        <fullName evidence="4">WD40-repeat-containing domain</fullName>
    </recommendedName>
</protein>
<feature type="repeat" description="WD" evidence="1">
    <location>
        <begin position="408"/>
        <end position="440"/>
    </location>
</feature>
<dbReference type="OrthoDB" id="2421129at2759"/>